<protein>
    <submittedName>
        <fullName evidence="1">Uncharacterized protein</fullName>
    </submittedName>
</protein>
<proteinExistence type="predicted"/>
<sequence>MDNLKILANAGRSIVGTYLNGCSPQEKAAYRRDLNALLQMGITTDTVLEEVARQMPEIAPIMESQQDYKKTELRELERFLKEG</sequence>
<reference evidence="1" key="1">
    <citation type="journal article" date="2014" name="Front. Microbiol.">
        <title>High frequency of phylogenetically diverse reductive dehalogenase-homologous genes in deep subseafloor sedimentary metagenomes.</title>
        <authorList>
            <person name="Kawai M."/>
            <person name="Futagami T."/>
            <person name="Toyoda A."/>
            <person name="Takaki Y."/>
            <person name="Nishi S."/>
            <person name="Hori S."/>
            <person name="Arai W."/>
            <person name="Tsubouchi T."/>
            <person name="Morono Y."/>
            <person name="Uchiyama I."/>
            <person name="Ito T."/>
            <person name="Fujiyama A."/>
            <person name="Inagaki F."/>
            <person name="Takami H."/>
        </authorList>
    </citation>
    <scope>NUCLEOTIDE SEQUENCE</scope>
    <source>
        <strain evidence="1">Expedition CK06-06</strain>
    </source>
</reference>
<dbReference type="EMBL" id="BARW01034591">
    <property type="protein sequence ID" value="GAJ08036.1"/>
    <property type="molecule type" value="Genomic_DNA"/>
</dbReference>
<accession>X1V6R0</accession>
<dbReference type="AlphaFoldDB" id="X1V6R0"/>
<gene>
    <name evidence="1" type="ORF">S12H4_54171</name>
</gene>
<organism evidence="1">
    <name type="scientific">marine sediment metagenome</name>
    <dbReference type="NCBI Taxonomy" id="412755"/>
    <lineage>
        <taxon>unclassified sequences</taxon>
        <taxon>metagenomes</taxon>
        <taxon>ecological metagenomes</taxon>
    </lineage>
</organism>
<name>X1V6R0_9ZZZZ</name>
<comment type="caution">
    <text evidence="1">The sequence shown here is derived from an EMBL/GenBank/DDBJ whole genome shotgun (WGS) entry which is preliminary data.</text>
</comment>
<evidence type="ECO:0000313" key="1">
    <source>
        <dbReference type="EMBL" id="GAJ08036.1"/>
    </source>
</evidence>